<feature type="domain" description="UDENN" evidence="2">
    <location>
        <begin position="1"/>
        <end position="399"/>
    </location>
</feature>
<sequence>MARWLSRPDVVYNAPIVLPLAGTYISCIIPELLNYEYIDTTYEAVQKSPNQSHFIVGGDYNATESSEIFNPDVADNDTGTVLSVEGDNFVFSRQQHPPTPSFGDLLLSKPTHRLTPFESIGLYSSFNGFEESLWLLWQLAISGESLLLLSSCARTCSQAALAFASMIAPLQFQGDCRPYYTLYEADFDTLARSQNNGSSSPDHMAVIGSTNPFLLKSLSLWPNALIFPFHPHETGTAGANNGKAAKVDAICLRIKENVELHNFDSNYRPAFLRRCPRYVIPDVSVLQQLIPIPKLCTAQSLNCEEEPHITINNAILRKHFRKLTIAFLEPFEQYFGVWKANGGTTKLYINVEDSMKPFTLLDLLSTIKPQKLSLQIKQTKWKALYTAFVKGPHFEPWFNNRRKRCIHDFTETLRFLRNGVEAQYLLCSPFGTNLSREQYLSLKKEMKLALVQENARGEVDKQQVKTIKRHLQVVKNKICSVRKEN</sequence>
<dbReference type="Proteomes" id="UP000294530">
    <property type="component" value="Unassembled WGS sequence"/>
</dbReference>
<comment type="similarity">
    <text evidence="1">Belongs to the DENND6 family.</text>
</comment>
<protein>
    <recommendedName>
        <fullName evidence="2">UDENN domain-containing protein</fullName>
    </recommendedName>
</protein>
<evidence type="ECO:0000256" key="1">
    <source>
        <dbReference type="ARBA" id="ARBA00007159"/>
    </source>
</evidence>
<dbReference type="InterPro" id="IPR037516">
    <property type="entry name" value="Tripartite_DENN"/>
</dbReference>
<dbReference type="RefSeq" id="XP_067815319.1">
    <property type="nucleotide sequence ID" value="XM_067961706.1"/>
</dbReference>
<dbReference type="KEGG" id="blac:94347377"/>
<evidence type="ECO:0000313" key="3">
    <source>
        <dbReference type="EMBL" id="TDH65820.1"/>
    </source>
</evidence>
<proteinExistence type="inferred from homology"/>
<reference evidence="3 4" key="1">
    <citation type="journal article" date="2021" name="Genome Biol.">
        <title>AFLAP: assembly-free linkage analysis pipeline using k-mers from genome sequencing data.</title>
        <authorList>
            <person name="Fletcher K."/>
            <person name="Zhang L."/>
            <person name="Gil J."/>
            <person name="Han R."/>
            <person name="Cavanaugh K."/>
            <person name="Michelmore R."/>
        </authorList>
    </citation>
    <scope>NUCLEOTIDE SEQUENCE [LARGE SCALE GENOMIC DNA]</scope>
    <source>
        <strain evidence="3 4">SF5</strain>
    </source>
</reference>
<gene>
    <name evidence="3" type="ORF">CCR75_003612</name>
</gene>
<dbReference type="GeneID" id="94347377"/>
<dbReference type="GO" id="GO:0005085">
    <property type="term" value="F:guanyl-nucleotide exchange factor activity"/>
    <property type="evidence" value="ECO:0007669"/>
    <property type="project" value="InterPro"/>
</dbReference>
<comment type="caution">
    <text evidence="3">The sequence shown here is derived from an EMBL/GenBank/DDBJ whole genome shotgun (WGS) entry which is preliminary data.</text>
</comment>
<dbReference type="EMBL" id="SHOA02000001">
    <property type="protein sequence ID" value="TDH65820.1"/>
    <property type="molecule type" value="Genomic_DNA"/>
</dbReference>
<name>A0A976IBD9_BRELC</name>
<dbReference type="PROSITE" id="PS50211">
    <property type="entry name" value="DENN"/>
    <property type="match status" value="1"/>
</dbReference>
<evidence type="ECO:0000259" key="2">
    <source>
        <dbReference type="PROSITE" id="PS50211"/>
    </source>
</evidence>
<evidence type="ECO:0000313" key="4">
    <source>
        <dbReference type="Proteomes" id="UP000294530"/>
    </source>
</evidence>
<dbReference type="PANTHER" id="PTHR13677:SF0">
    <property type="entry name" value="LD41638P"/>
    <property type="match status" value="1"/>
</dbReference>
<organism evidence="3 4">
    <name type="scientific">Bremia lactucae</name>
    <name type="common">Lettuce downy mildew</name>
    <dbReference type="NCBI Taxonomy" id="4779"/>
    <lineage>
        <taxon>Eukaryota</taxon>
        <taxon>Sar</taxon>
        <taxon>Stramenopiles</taxon>
        <taxon>Oomycota</taxon>
        <taxon>Peronosporomycetes</taxon>
        <taxon>Peronosporales</taxon>
        <taxon>Peronosporaceae</taxon>
        <taxon>Bremia</taxon>
    </lineage>
</organism>
<dbReference type="PANTHER" id="PTHR13677">
    <property type="entry name" value="LD41638P"/>
    <property type="match status" value="1"/>
</dbReference>
<keyword evidence="4" id="KW-1185">Reference proteome</keyword>
<dbReference type="InterPro" id="IPR024224">
    <property type="entry name" value="DENND6"/>
</dbReference>
<dbReference type="OrthoDB" id="10265409at2759"/>
<dbReference type="GO" id="GO:0055037">
    <property type="term" value="C:recycling endosome"/>
    <property type="evidence" value="ECO:0007669"/>
    <property type="project" value="TreeGrafter"/>
</dbReference>
<accession>A0A976IBD9</accession>
<dbReference type="AlphaFoldDB" id="A0A976IBD9"/>